<feature type="compositionally biased region" description="Polar residues" evidence="1">
    <location>
        <begin position="1"/>
        <end position="28"/>
    </location>
</feature>
<dbReference type="Proteomes" id="UP000325315">
    <property type="component" value="Unassembled WGS sequence"/>
</dbReference>
<protein>
    <submittedName>
        <fullName evidence="2">Alcohol-forming fatty acyl-CoA reductase-like</fullName>
    </submittedName>
</protein>
<sequence>MNKPYQSSSKKSQDLYNRSTASAGYSNRDSGKQYTRPKAQATSVSSVDSVRNNKPECQQCG</sequence>
<organism evidence="2 3">
    <name type="scientific">Gossypium australe</name>
    <dbReference type="NCBI Taxonomy" id="47621"/>
    <lineage>
        <taxon>Eukaryota</taxon>
        <taxon>Viridiplantae</taxon>
        <taxon>Streptophyta</taxon>
        <taxon>Embryophyta</taxon>
        <taxon>Tracheophyta</taxon>
        <taxon>Spermatophyta</taxon>
        <taxon>Magnoliopsida</taxon>
        <taxon>eudicotyledons</taxon>
        <taxon>Gunneridae</taxon>
        <taxon>Pentapetalae</taxon>
        <taxon>rosids</taxon>
        <taxon>malvids</taxon>
        <taxon>Malvales</taxon>
        <taxon>Malvaceae</taxon>
        <taxon>Malvoideae</taxon>
        <taxon>Gossypium</taxon>
    </lineage>
</organism>
<feature type="region of interest" description="Disordered" evidence="1">
    <location>
        <begin position="1"/>
        <end position="61"/>
    </location>
</feature>
<evidence type="ECO:0000313" key="3">
    <source>
        <dbReference type="Proteomes" id="UP000325315"/>
    </source>
</evidence>
<evidence type="ECO:0000256" key="1">
    <source>
        <dbReference type="SAM" id="MobiDB-lite"/>
    </source>
</evidence>
<gene>
    <name evidence="2" type="ORF">EPI10_028086</name>
</gene>
<proteinExistence type="predicted"/>
<evidence type="ECO:0000313" key="2">
    <source>
        <dbReference type="EMBL" id="KAA3461522.1"/>
    </source>
</evidence>
<dbReference type="AlphaFoldDB" id="A0A5B6UYL9"/>
<dbReference type="EMBL" id="SMMG02000009">
    <property type="protein sequence ID" value="KAA3461522.1"/>
    <property type="molecule type" value="Genomic_DNA"/>
</dbReference>
<keyword evidence="3" id="KW-1185">Reference proteome</keyword>
<feature type="compositionally biased region" description="Polar residues" evidence="1">
    <location>
        <begin position="40"/>
        <end position="61"/>
    </location>
</feature>
<accession>A0A5B6UYL9</accession>
<name>A0A5B6UYL9_9ROSI</name>
<reference evidence="3" key="1">
    <citation type="journal article" date="2019" name="Plant Biotechnol. J.">
        <title>Genome sequencing of the Australian wild diploid species Gossypium australe highlights disease resistance and delayed gland morphogenesis.</title>
        <authorList>
            <person name="Cai Y."/>
            <person name="Cai X."/>
            <person name="Wang Q."/>
            <person name="Wang P."/>
            <person name="Zhang Y."/>
            <person name="Cai C."/>
            <person name="Xu Y."/>
            <person name="Wang K."/>
            <person name="Zhou Z."/>
            <person name="Wang C."/>
            <person name="Geng S."/>
            <person name="Li B."/>
            <person name="Dong Q."/>
            <person name="Hou Y."/>
            <person name="Wang H."/>
            <person name="Ai P."/>
            <person name="Liu Z."/>
            <person name="Yi F."/>
            <person name="Sun M."/>
            <person name="An G."/>
            <person name="Cheng J."/>
            <person name="Zhang Y."/>
            <person name="Shi Q."/>
            <person name="Xie Y."/>
            <person name="Shi X."/>
            <person name="Chang Y."/>
            <person name="Huang F."/>
            <person name="Chen Y."/>
            <person name="Hong S."/>
            <person name="Mi L."/>
            <person name="Sun Q."/>
            <person name="Zhang L."/>
            <person name="Zhou B."/>
            <person name="Peng R."/>
            <person name="Zhang X."/>
            <person name="Liu F."/>
        </authorList>
    </citation>
    <scope>NUCLEOTIDE SEQUENCE [LARGE SCALE GENOMIC DNA]</scope>
    <source>
        <strain evidence="3">cv. PA1801</strain>
    </source>
</reference>
<comment type="caution">
    <text evidence="2">The sequence shown here is derived from an EMBL/GenBank/DDBJ whole genome shotgun (WGS) entry which is preliminary data.</text>
</comment>